<gene>
    <name evidence="3" type="ORF">CDCA_CDCA18G4539</name>
</gene>
<evidence type="ECO:0000313" key="4">
    <source>
        <dbReference type="Proteomes" id="UP001301350"/>
    </source>
</evidence>
<feature type="chain" id="PRO_5043776543" evidence="2">
    <location>
        <begin position="26"/>
        <end position="206"/>
    </location>
</feature>
<comment type="caution">
    <text evidence="3">The sequence shown here is derived from an EMBL/GenBank/DDBJ whole genome shotgun (WGS) entry which is preliminary data.</text>
</comment>
<dbReference type="EMBL" id="JANCYW010000018">
    <property type="protein sequence ID" value="KAK4538514.1"/>
    <property type="molecule type" value="Genomic_DNA"/>
</dbReference>
<name>A0AAV9J200_CYACA</name>
<organism evidence="3 4">
    <name type="scientific">Cyanidium caldarium</name>
    <name type="common">Red alga</name>
    <dbReference type="NCBI Taxonomy" id="2771"/>
    <lineage>
        <taxon>Eukaryota</taxon>
        <taxon>Rhodophyta</taxon>
        <taxon>Bangiophyceae</taxon>
        <taxon>Cyanidiales</taxon>
        <taxon>Cyanidiaceae</taxon>
        <taxon>Cyanidium</taxon>
    </lineage>
</organism>
<evidence type="ECO:0000256" key="1">
    <source>
        <dbReference type="SAM" id="MobiDB-lite"/>
    </source>
</evidence>
<dbReference type="AlphaFoldDB" id="A0AAV9J200"/>
<reference evidence="3 4" key="1">
    <citation type="submission" date="2022-07" db="EMBL/GenBank/DDBJ databases">
        <title>Genome-wide signatures of adaptation to extreme environments.</title>
        <authorList>
            <person name="Cho C.H."/>
            <person name="Yoon H.S."/>
        </authorList>
    </citation>
    <scope>NUCLEOTIDE SEQUENCE [LARGE SCALE GENOMIC DNA]</scope>
    <source>
        <strain evidence="3 4">DBV 063 E5</strain>
    </source>
</reference>
<keyword evidence="2" id="KW-0732">Signal</keyword>
<accession>A0AAV9J200</accession>
<proteinExistence type="predicted"/>
<evidence type="ECO:0000313" key="3">
    <source>
        <dbReference type="EMBL" id="KAK4538514.1"/>
    </source>
</evidence>
<dbReference type="Proteomes" id="UP001301350">
    <property type="component" value="Unassembled WGS sequence"/>
</dbReference>
<sequence>MARTAGKRTDKLLLIFMFLFVGALCVAVPDGVRAAALRQPPFARPQPRAQPVAVRAAATTVPLPKNANTSVAAEAPLRATFTATTTASSPPLTSTQATFSSAPPALTPTTTTSVPPFSCGNVSSVVATTCAAVSRAMASAPTDPFQVAVLVGGSGHFCPCVSLVACAGQVCSGSFSASSVDGIDYSQVLLIRPVLCGASMPGCPVS</sequence>
<keyword evidence="4" id="KW-1185">Reference proteome</keyword>
<protein>
    <submittedName>
        <fullName evidence="3">Uncharacterized protein</fullName>
    </submittedName>
</protein>
<evidence type="ECO:0000256" key="2">
    <source>
        <dbReference type="SAM" id="SignalP"/>
    </source>
</evidence>
<feature type="signal peptide" evidence="2">
    <location>
        <begin position="1"/>
        <end position="25"/>
    </location>
</feature>
<feature type="region of interest" description="Disordered" evidence="1">
    <location>
        <begin position="84"/>
        <end position="107"/>
    </location>
</feature>